<dbReference type="Proteomes" id="UP000032141">
    <property type="component" value="Chromosome C1"/>
</dbReference>
<evidence type="ECO:0000256" key="2">
    <source>
        <dbReference type="SAM" id="Phobius"/>
    </source>
</evidence>
<protein>
    <recommendedName>
        <fullName evidence="6">Transmembrane protein</fullName>
    </recommendedName>
</protein>
<name>A0A0D3A320_BRAOL</name>
<evidence type="ECO:0000313" key="5">
    <source>
        <dbReference type="Proteomes" id="UP000032141"/>
    </source>
</evidence>
<keyword evidence="2" id="KW-0472">Membrane</keyword>
<keyword evidence="2" id="KW-1133">Transmembrane helix</keyword>
<evidence type="ECO:0000256" key="3">
    <source>
        <dbReference type="SAM" id="SignalP"/>
    </source>
</evidence>
<keyword evidence="2" id="KW-0812">Transmembrane</keyword>
<dbReference type="AlphaFoldDB" id="A0A0D3A320"/>
<keyword evidence="5" id="KW-1185">Reference proteome</keyword>
<feature type="signal peptide" evidence="3">
    <location>
        <begin position="1"/>
        <end position="28"/>
    </location>
</feature>
<accession>A0A0D3A320</accession>
<dbReference type="HOGENOM" id="CLU_2200577_0_0_1"/>
<feature type="chain" id="PRO_5002271858" description="Transmembrane protein" evidence="3">
    <location>
        <begin position="29"/>
        <end position="108"/>
    </location>
</feature>
<evidence type="ECO:0000313" key="4">
    <source>
        <dbReference type="EnsemblPlants" id="Bo1g011950.1"/>
    </source>
</evidence>
<organism evidence="4 5">
    <name type="scientific">Brassica oleracea var. oleracea</name>
    <dbReference type="NCBI Taxonomy" id="109376"/>
    <lineage>
        <taxon>Eukaryota</taxon>
        <taxon>Viridiplantae</taxon>
        <taxon>Streptophyta</taxon>
        <taxon>Embryophyta</taxon>
        <taxon>Tracheophyta</taxon>
        <taxon>Spermatophyta</taxon>
        <taxon>Magnoliopsida</taxon>
        <taxon>eudicotyledons</taxon>
        <taxon>Gunneridae</taxon>
        <taxon>Pentapetalae</taxon>
        <taxon>rosids</taxon>
        <taxon>malvids</taxon>
        <taxon>Brassicales</taxon>
        <taxon>Brassicaceae</taxon>
        <taxon>Brassiceae</taxon>
        <taxon>Brassica</taxon>
    </lineage>
</organism>
<dbReference type="OMA" id="HENHGNT"/>
<reference evidence="4" key="2">
    <citation type="submission" date="2015-03" db="UniProtKB">
        <authorList>
            <consortium name="EnsemblPlants"/>
        </authorList>
    </citation>
    <scope>IDENTIFICATION</scope>
</reference>
<evidence type="ECO:0000256" key="1">
    <source>
        <dbReference type="SAM" id="MobiDB-lite"/>
    </source>
</evidence>
<evidence type="ECO:0008006" key="6">
    <source>
        <dbReference type="Google" id="ProtNLM"/>
    </source>
</evidence>
<feature type="transmembrane region" description="Helical" evidence="2">
    <location>
        <begin position="87"/>
        <end position="107"/>
    </location>
</feature>
<feature type="region of interest" description="Disordered" evidence="1">
    <location>
        <begin position="61"/>
        <end position="83"/>
    </location>
</feature>
<reference evidence="4 5" key="1">
    <citation type="journal article" date="2014" name="Genome Biol.">
        <title>Transcriptome and methylome profiling reveals relics of genome dominance in the mesopolyploid Brassica oleracea.</title>
        <authorList>
            <person name="Parkin I.A."/>
            <person name="Koh C."/>
            <person name="Tang H."/>
            <person name="Robinson S.J."/>
            <person name="Kagale S."/>
            <person name="Clarke W.E."/>
            <person name="Town C.D."/>
            <person name="Nixon J."/>
            <person name="Krishnakumar V."/>
            <person name="Bidwell S.L."/>
            <person name="Denoeud F."/>
            <person name="Belcram H."/>
            <person name="Links M.G."/>
            <person name="Just J."/>
            <person name="Clarke C."/>
            <person name="Bender T."/>
            <person name="Huebert T."/>
            <person name="Mason A.S."/>
            <person name="Pires J.C."/>
            <person name="Barker G."/>
            <person name="Moore J."/>
            <person name="Walley P.G."/>
            <person name="Manoli S."/>
            <person name="Batley J."/>
            <person name="Edwards D."/>
            <person name="Nelson M.N."/>
            <person name="Wang X."/>
            <person name="Paterson A.H."/>
            <person name="King G."/>
            <person name="Bancroft I."/>
            <person name="Chalhoub B."/>
            <person name="Sharpe A.G."/>
        </authorList>
    </citation>
    <scope>NUCLEOTIDE SEQUENCE</scope>
    <source>
        <strain evidence="4 5">cv. TO1000</strain>
    </source>
</reference>
<feature type="compositionally biased region" description="Gly residues" evidence="1">
    <location>
        <begin position="64"/>
        <end position="74"/>
    </location>
</feature>
<dbReference type="Gramene" id="Bo1g011950.1">
    <property type="protein sequence ID" value="Bo1g011950.1"/>
    <property type="gene ID" value="Bo1g011950"/>
</dbReference>
<keyword evidence="3" id="KW-0732">Signal</keyword>
<proteinExistence type="predicted"/>
<sequence>MRRRSSLALYSSLIMFLLLISRPLPISSHENHGNTAQTLMTTSWRRGFAQHRESLRIFIRKGGRGGGGGGGKGRGLVPKSASTRPSLSITFGFGSTVTSLMLLMFFAF</sequence>
<dbReference type="EnsemblPlants" id="Bo1g011950.1">
    <property type="protein sequence ID" value="Bo1g011950.1"/>
    <property type="gene ID" value="Bo1g011950"/>
</dbReference>